<dbReference type="InterPro" id="IPR047296">
    <property type="entry name" value="GIY-YIG_UvrC_Cho"/>
</dbReference>
<dbReference type="GO" id="GO:0009380">
    <property type="term" value="C:excinuclease repair complex"/>
    <property type="evidence" value="ECO:0007669"/>
    <property type="project" value="TreeGrafter"/>
</dbReference>
<dbReference type="SMART" id="SM00479">
    <property type="entry name" value="EXOIII"/>
    <property type="match status" value="1"/>
</dbReference>
<dbReference type="OrthoDB" id="9804933at2"/>
<evidence type="ECO:0000256" key="1">
    <source>
        <dbReference type="ARBA" id="ARBA00022490"/>
    </source>
</evidence>
<dbReference type="Gene3D" id="3.40.1440.10">
    <property type="entry name" value="GIY-YIG endonuclease"/>
    <property type="match status" value="1"/>
</dbReference>
<dbReference type="InterPro" id="IPR013520">
    <property type="entry name" value="Ribonucl_H"/>
</dbReference>
<dbReference type="KEGG" id="cts:Ctha_0031"/>
<dbReference type="NCBIfam" id="TIGR00573">
    <property type="entry name" value="dnaq"/>
    <property type="match status" value="1"/>
</dbReference>
<evidence type="ECO:0000256" key="7">
    <source>
        <dbReference type="ARBA" id="ARBA00025483"/>
    </source>
</evidence>
<dbReference type="InterPro" id="IPR050066">
    <property type="entry name" value="UvrABC_protein_C"/>
</dbReference>
<keyword evidence="1" id="KW-0963">Cytoplasm</keyword>
<keyword evidence="11" id="KW-1185">Reference proteome</keyword>
<gene>
    <name evidence="10" type="ordered locus">Ctha_0031</name>
</gene>
<dbReference type="InterPro" id="IPR035901">
    <property type="entry name" value="GIY-YIG_endonuc_sf"/>
</dbReference>
<dbReference type="RefSeq" id="WP_012498587.1">
    <property type="nucleotide sequence ID" value="NC_011026.1"/>
</dbReference>
<protein>
    <submittedName>
        <fullName evidence="10">DNA polymerase III, epsilon subunit</fullName>
        <ecNumber evidence="10">2.7.7.7</ecNumber>
    </submittedName>
</protein>
<dbReference type="Proteomes" id="UP000001208">
    <property type="component" value="Chromosome"/>
</dbReference>
<dbReference type="Gene3D" id="3.30.420.10">
    <property type="entry name" value="Ribonuclease H-like superfamily/Ribonuclease H"/>
    <property type="match status" value="1"/>
</dbReference>
<evidence type="ECO:0000256" key="6">
    <source>
        <dbReference type="ARBA" id="ARBA00023236"/>
    </source>
</evidence>
<keyword evidence="2" id="KW-0227">DNA damage</keyword>
<dbReference type="SMART" id="SM00465">
    <property type="entry name" value="GIYc"/>
    <property type="match status" value="1"/>
</dbReference>
<evidence type="ECO:0000256" key="4">
    <source>
        <dbReference type="ARBA" id="ARBA00022881"/>
    </source>
</evidence>
<dbReference type="GO" id="GO:0006289">
    <property type="term" value="P:nucleotide-excision repair"/>
    <property type="evidence" value="ECO:0007669"/>
    <property type="project" value="InterPro"/>
</dbReference>
<dbReference type="AlphaFoldDB" id="B3QSB2"/>
<comment type="subunit">
    <text evidence="8">DNA polymerase III contains a core (composed of alpha, epsilon and theta chains) that associates with a tau subunit. This core dimerizes to form the POLIII' complex. PolIII' associates with the gamma complex (composed of gamma, delta, delta', psi and chi chains) and with the beta chain to form the complete DNA polymerase III complex.</text>
</comment>
<keyword evidence="3" id="KW-0228">DNA excision</keyword>
<dbReference type="PROSITE" id="PS50164">
    <property type="entry name" value="GIY_YIG"/>
    <property type="match status" value="1"/>
</dbReference>
<dbReference type="Pfam" id="PF01541">
    <property type="entry name" value="GIY-YIG"/>
    <property type="match status" value="1"/>
</dbReference>
<dbReference type="EMBL" id="CP001100">
    <property type="protein sequence ID" value="ACF12503.1"/>
    <property type="molecule type" value="Genomic_DNA"/>
</dbReference>
<evidence type="ECO:0000256" key="8">
    <source>
        <dbReference type="ARBA" id="ARBA00026073"/>
    </source>
</evidence>
<name>B3QSB2_CHLT3</name>
<dbReference type="PANTHER" id="PTHR30562">
    <property type="entry name" value="UVRC/OXIDOREDUCTASE"/>
    <property type="match status" value="1"/>
</dbReference>
<dbReference type="eggNOG" id="COG0322">
    <property type="taxonomic scope" value="Bacteria"/>
</dbReference>
<dbReference type="SUPFAM" id="SSF46600">
    <property type="entry name" value="C-terminal UvrC-binding domain of UvrB"/>
    <property type="match status" value="1"/>
</dbReference>
<organism evidence="10 11">
    <name type="scientific">Chloroherpeton thalassium (strain ATCC 35110 / GB-78)</name>
    <dbReference type="NCBI Taxonomy" id="517418"/>
    <lineage>
        <taxon>Bacteria</taxon>
        <taxon>Pseudomonadati</taxon>
        <taxon>Chlorobiota</taxon>
        <taxon>Chlorobiia</taxon>
        <taxon>Chlorobiales</taxon>
        <taxon>Chloroherpetonaceae</taxon>
        <taxon>Chloroherpeton</taxon>
    </lineage>
</organism>
<dbReference type="InterPro" id="IPR000305">
    <property type="entry name" value="GIY-YIG_endonuc"/>
</dbReference>
<dbReference type="eggNOG" id="COG2176">
    <property type="taxonomic scope" value="Bacteria"/>
</dbReference>
<dbReference type="HOGENOM" id="CLU_022933_0_0_10"/>
<keyword evidence="4" id="KW-0267">Excision nuclease</keyword>
<dbReference type="InterPro" id="IPR006054">
    <property type="entry name" value="DnaQ"/>
</dbReference>
<dbReference type="CDD" id="cd06127">
    <property type="entry name" value="DEDDh"/>
    <property type="match status" value="1"/>
</dbReference>
<keyword evidence="10" id="KW-0808">Transferase</keyword>
<evidence type="ECO:0000256" key="3">
    <source>
        <dbReference type="ARBA" id="ARBA00022769"/>
    </source>
</evidence>
<dbReference type="NCBIfam" id="NF005906">
    <property type="entry name" value="PRK07883.1-4"/>
    <property type="match status" value="1"/>
</dbReference>
<dbReference type="GO" id="GO:0009432">
    <property type="term" value="P:SOS response"/>
    <property type="evidence" value="ECO:0007669"/>
    <property type="project" value="UniProtKB-KW"/>
</dbReference>
<dbReference type="CDD" id="cd10434">
    <property type="entry name" value="GIY-YIG_UvrC_Cho"/>
    <property type="match status" value="1"/>
</dbReference>
<dbReference type="GO" id="GO:0003677">
    <property type="term" value="F:DNA binding"/>
    <property type="evidence" value="ECO:0007669"/>
    <property type="project" value="InterPro"/>
</dbReference>
<dbReference type="InterPro" id="IPR036876">
    <property type="entry name" value="UVR_dom_sf"/>
</dbReference>
<dbReference type="SUPFAM" id="SSF82771">
    <property type="entry name" value="GIY-YIG endonuclease"/>
    <property type="match status" value="1"/>
</dbReference>
<evidence type="ECO:0000313" key="10">
    <source>
        <dbReference type="EMBL" id="ACF12503.1"/>
    </source>
</evidence>
<dbReference type="FunFam" id="3.40.1440.10:FF:000001">
    <property type="entry name" value="UvrABC system protein C"/>
    <property type="match status" value="1"/>
</dbReference>
<dbReference type="GO" id="GO:0006260">
    <property type="term" value="P:DNA replication"/>
    <property type="evidence" value="ECO:0007669"/>
    <property type="project" value="InterPro"/>
</dbReference>
<dbReference type="GO" id="GO:0003887">
    <property type="term" value="F:DNA-directed DNA polymerase activity"/>
    <property type="evidence" value="ECO:0007669"/>
    <property type="project" value="UniProtKB-EC"/>
</dbReference>
<evidence type="ECO:0000256" key="2">
    <source>
        <dbReference type="ARBA" id="ARBA00022763"/>
    </source>
</evidence>
<reference evidence="10 11" key="1">
    <citation type="submission" date="2008-06" db="EMBL/GenBank/DDBJ databases">
        <title>Complete sequence of Chloroherpeton thalassium ATCC 35110.</title>
        <authorList>
            <consortium name="US DOE Joint Genome Institute"/>
            <person name="Lucas S."/>
            <person name="Copeland A."/>
            <person name="Lapidus A."/>
            <person name="Glavina del Rio T."/>
            <person name="Dalin E."/>
            <person name="Tice H."/>
            <person name="Bruce D."/>
            <person name="Goodwin L."/>
            <person name="Pitluck S."/>
            <person name="Schmutz J."/>
            <person name="Larimer F."/>
            <person name="Land M."/>
            <person name="Hauser L."/>
            <person name="Kyrpides N."/>
            <person name="Mikhailova N."/>
            <person name="Liu Z."/>
            <person name="Li T."/>
            <person name="Zhao F."/>
            <person name="Overmann J."/>
            <person name="Bryant D.A."/>
            <person name="Richardson P."/>
        </authorList>
    </citation>
    <scope>NUCLEOTIDE SEQUENCE [LARGE SCALE GENOMIC DNA]</scope>
    <source>
        <strain evidence="11">ATCC 35110 / GB-78</strain>
    </source>
</reference>
<dbReference type="InterPro" id="IPR012337">
    <property type="entry name" value="RNaseH-like_sf"/>
</dbReference>
<dbReference type="InterPro" id="IPR036397">
    <property type="entry name" value="RNaseH_sf"/>
</dbReference>
<accession>B3QSB2</accession>
<dbReference type="PANTHER" id="PTHR30562:SF1">
    <property type="entry name" value="UVRABC SYSTEM PROTEIN C"/>
    <property type="match status" value="1"/>
</dbReference>
<evidence type="ECO:0000259" key="9">
    <source>
        <dbReference type="PROSITE" id="PS50164"/>
    </source>
</evidence>
<evidence type="ECO:0000256" key="5">
    <source>
        <dbReference type="ARBA" id="ARBA00023204"/>
    </source>
</evidence>
<dbReference type="GO" id="GO:0004527">
    <property type="term" value="F:exonuclease activity"/>
    <property type="evidence" value="ECO:0007669"/>
    <property type="project" value="UniProtKB-ARBA"/>
</dbReference>
<proteinExistence type="predicted"/>
<keyword evidence="5" id="KW-0234">DNA repair</keyword>
<sequence>MVADLSNRGKGKDELPAKITDATFAVVDLETTGGLKPENRIIEICAIKCRNGQEVGMLESLVNPEQQISYFISQYTGITNSMVDNAPVIQSLLTKVSEFFQETIFVAHNVPFDMGFINMELERNGYAKLTNRWLCTFRLARRLLPTQQKKNLGDLAKYFGIIVENRHRARGDCEATIKLLAELIILAQEQHGVETAEELLSLQFKAIRNFKREPRHFSKIRNTVLNKFPTKSGVYLMKSAKDEVLYIGKSKNLKSRVSSYFNQNIDRSEKVVELTHHVRKIDYTLTGSELEALLLESKLIKQYKPRFNTLLKRYRSYPFLTFSEHEFPKLEIALDVEDGDKEYFGPFPSLELLQHVVEILERYFKVRKCSDHDFSRARFCIYFDLDRCFAPCKHPKHYKEAYIKELDQIRAFLSGKNPEIINVMIREMKALASENLFEEAADLKQKIHSLQKVFFRQSDIVNSVNENNVIAILPSENFSDCCKEYVLLFVRFGRLIDQKKVFEDETESLVPVIASVYHNGHSSPTPCRKEEIDEMQILSNWIYQNKDSLHCFYVKDALTTEQIHETLQKRLKSLSETR</sequence>
<evidence type="ECO:0000313" key="11">
    <source>
        <dbReference type="Proteomes" id="UP000001208"/>
    </source>
</evidence>
<dbReference type="STRING" id="517418.Ctha_0031"/>
<dbReference type="FunFam" id="3.30.420.10:FF:000045">
    <property type="entry name" value="3'-5' exonuclease DinG"/>
    <property type="match status" value="1"/>
</dbReference>
<keyword evidence="10" id="KW-0548">Nucleotidyltransferase</keyword>
<comment type="function">
    <text evidence="7">DNA polymerase III is a complex, multichain enzyme responsible for most of the replicative synthesis in bacteria. The epsilon subunit contain the editing function and is a proofreading 3'-5' exonuclease.</text>
</comment>
<feature type="domain" description="GIY-YIG" evidence="9">
    <location>
        <begin position="230"/>
        <end position="309"/>
    </location>
</feature>
<dbReference type="EC" id="2.7.7.7" evidence="10"/>
<dbReference type="Pfam" id="PF00929">
    <property type="entry name" value="RNase_T"/>
    <property type="match status" value="1"/>
</dbReference>
<keyword evidence="6" id="KW-0742">SOS response</keyword>
<dbReference type="SUPFAM" id="SSF53098">
    <property type="entry name" value="Ribonuclease H-like"/>
    <property type="match status" value="1"/>
</dbReference>